<evidence type="ECO:0000313" key="2">
    <source>
        <dbReference type="EMBL" id="EGJ29094.1"/>
    </source>
</evidence>
<organism evidence="2 3">
    <name type="scientific">Moorena producens 3L</name>
    <dbReference type="NCBI Taxonomy" id="489825"/>
    <lineage>
        <taxon>Bacteria</taxon>
        <taxon>Bacillati</taxon>
        <taxon>Cyanobacteriota</taxon>
        <taxon>Cyanophyceae</taxon>
        <taxon>Coleofasciculales</taxon>
        <taxon>Coleofasciculaceae</taxon>
        <taxon>Moorena</taxon>
    </lineage>
</organism>
<dbReference type="Proteomes" id="UP000003959">
    <property type="component" value="Unassembled WGS sequence"/>
</dbReference>
<dbReference type="EMBL" id="GL890970">
    <property type="protein sequence ID" value="EGJ29094.1"/>
    <property type="molecule type" value="Genomic_DNA"/>
</dbReference>
<evidence type="ECO:0000313" key="3">
    <source>
        <dbReference type="Proteomes" id="UP000003959"/>
    </source>
</evidence>
<gene>
    <name evidence="2" type="ORF">LYNGBM3L_67910</name>
</gene>
<protein>
    <submittedName>
        <fullName evidence="2">Uncharacterized protein</fullName>
    </submittedName>
</protein>
<reference evidence="3" key="1">
    <citation type="journal article" date="2011" name="Proc. Natl. Acad. Sci. U.S.A.">
        <title>Genomic insights into the physiology and ecology of the marine filamentous cyanobacterium Lyngbya majuscula.</title>
        <authorList>
            <person name="Jones A.C."/>
            <person name="Monroe E.A."/>
            <person name="Podell S."/>
            <person name="Hess W.R."/>
            <person name="Klages S."/>
            <person name="Esquenazi E."/>
            <person name="Niessen S."/>
            <person name="Hoover H."/>
            <person name="Rothmann M."/>
            <person name="Lasken R.S."/>
            <person name="Yates J.R.III."/>
            <person name="Reinhardt R."/>
            <person name="Kube M."/>
            <person name="Burkart M.D."/>
            <person name="Allen E.E."/>
            <person name="Dorrestein P.C."/>
            <person name="Gerwick W.H."/>
            <person name="Gerwick L."/>
        </authorList>
    </citation>
    <scope>NUCLEOTIDE SEQUENCE [LARGE SCALE GENOMIC DNA]</scope>
    <source>
        <strain evidence="3">3L</strain>
    </source>
</reference>
<dbReference type="HOGENOM" id="CLU_2683833_0_0_3"/>
<feature type="compositionally biased region" description="Polar residues" evidence="1">
    <location>
        <begin position="45"/>
        <end position="55"/>
    </location>
</feature>
<accession>F4Y1F2</accession>
<evidence type="ECO:0000256" key="1">
    <source>
        <dbReference type="SAM" id="MobiDB-lite"/>
    </source>
</evidence>
<keyword evidence="3" id="KW-1185">Reference proteome</keyword>
<feature type="region of interest" description="Disordered" evidence="1">
    <location>
        <begin position="28"/>
        <end position="55"/>
    </location>
</feature>
<dbReference type="AlphaFoldDB" id="F4Y1F2"/>
<sequence length="74" mass="8034">MGNETGKMPVLPLMIKSKLARCQFHRVGNHTGKMPVPQGGKSHWQDASSTKMPVPATAQTATIKFTLSGVAEWE</sequence>
<name>F4Y1F2_9CYAN</name>
<proteinExistence type="predicted"/>